<dbReference type="PANTHER" id="PTHR42760:SF121">
    <property type="entry name" value="3-OXOACYL-(ACYL-CARRIER-PROTEIN) REDUCTASE"/>
    <property type="match status" value="1"/>
</dbReference>
<dbReference type="InterPro" id="IPR036291">
    <property type="entry name" value="NAD(P)-bd_dom_sf"/>
</dbReference>
<dbReference type="AlphaFoldDB" id="D8QJD7"/>
<dbReference type="GO" id="GO:0016616">
    <property type="term" value="F:oxidoreductase activity, acting on the CH-OH group of donors, NAD or NADP as acceptor"/>
    <property type="evidence" value="ECO:0007669"/>
    <property type="project" value="TreeGrafter"/>
</dbReference>
<dbReference type="PRINTS" id="PR00080">
    <property type="entry name" value="SDRFAMILY"/>
</dbReference>
<sequence>MTSARVALVTGAAQGIGKAIALRLNSDGFAIALSDLPAKREALEDVAKLINSGGGRAAVFTGDVSVEEDVKNMVDGAAEVLGGFHVIVANAGISIPRSLLEETSEGFDLQMAVNARSVFLAFKHAARQILAQGHHEGRLIAACSICGKHGYTNTAAYSASKFAIRGITQSAAHELGPHGITVNAYAPGGIDTEMSESRSQIISLSHTNTFLARMANSVPVKRIGQPEDIANLVSYLASKEASYMTGQTVSIVQLYVVRFLIL</sequence>
<keyword evidence="2" id="KW-0521">NADP</keyword>
<dbReference type="Proteomes" id="UP000007431">
    <property type="component" value="Unassembled WGS sequence"/>
</dbReference>
<reference evidence="3 4" key="1">
    <citation type="journal article" date="2010" name="Nat. Biotechnol.">
        <title>Genome sequence of the model mushroom Schizophyllum commune.</title>
        <authorList>
            <person name="Ohm R.A."/>
            <person name="de Jong J.F."/>
            <person name="Lugones L.G."/>
            <person name="Aerts A."/>
            <person name="Kothe E."/>
            <person name="Stajich J.E."/>
            <person name="de Vries R.P."/>
            <person name="Record E."/>
            <person name="Levasseur A."/>
            <person name="Baker S.E."/>
            <person name="Bartholomew K.A."/>
            <person name="Coutinho P.M."/>
            <person name="Erdmann S."/>
            <person name="Fowler T.J."/>
            <person name="Gathman A.C."/>
            <person name="Lombard V."/>
            <person name="Henrissat B."/>
            <person name="Knabe N."/>
            <person name="Kuees U."/>
            <person name="Lilly W.W."/>
            <person name="Lindquist E."/>
            <person name="Lucas S."/>
            <person name="Magnuson J.K."/>
            <person name="Piumi F."/>
            <person name="Raudaskoski M."/>
            <person name="Salamov A."/>
            <person name="Schmutz J."/>
            <person name="Schwarze F.W.M.R."/>
            <person name="vanKuyk P.A."/>
            <person name="Horton J.S."/>
            <person name="Grigoriev I.V."/>
            <person name="Woesten H.A.B."/>
        </authorList>
    </citation>
    <scope>NUCLEOTIDE SEQUENCE [LARGE SCALE GENOMIC DNA]</scope>
    <source>
        <strain evidence="4">H4-8 / FGSC 9210</strain>
    </source>
</reference>
<dbReference type="VEuPathDB" id="FungiDB:SCHCODRAFT_02641563"/>
<dbReference type="InterPro" id="IPR020904">
    <property type="entry name" value="Sc_DH/Rdtase_CS"/>
</dbReference>
<dbReference type="SUPFAM" id="SSF51735">
    <property type="entry name" value="NAD(P)-binding Rossmann-fold domains"/>
    <property type="match status" value="1"/>
</dbReference>
<dbReference type="InParanoid" id="D8QJD7"/>
<dbReference type="PROSITE" id="PS00061">
    <property type="entry name" value="ADH_SHORT"/>
    <property type="match status" value="1"/>
</dbReference>
<keyword evidence="4" id="KW-1185">Reference proteome</keyword>
<proteinExistence type="inferred from homology"/>
<dbReference type="FunFam" id="3.40.50.720:FF:000084">
    <property type="entry name" value="Short-chain dehydrogenase reductase"/>
    <property type="match status" value="1"/>
</dbReference>
<comment type="similarity">
    <text evidence="1">Belongs to the short-chain dehydrogenases/reductases (SDR) family.</text>
</comment>
<dbReference type="Pfam" id="PF13561">
    <property type="entry name" value="adh_short_C2"/>
    <property type="match status" value="1"/>
</dbReference>
<accession>D8QJD7</accession>
<dbReference type="STRING" id="578458.D8QJD7"/>
<evidence type="ECO:0008006" key="5">
    <source>
        <dbReference type="Google" id="ProtNLM"/>
    </source>
</evidence>
<gene>
    <name evidence="3" type="ORF">SCHCODRAFT_61785</name>
</gene>
<evidence type="ECO:0000313" key="3">
    <source>
        <dbReference type="EMBL" id="EFI91974.1"/>
    </source>
</evidence>
<dbReference type="InterPro" id="IPR002347">
    <property type="entry name" value="SDR_fam"/>
</dbReference>
<name>D8QJD7_SCHCM</name>
<organism evidence="4">
    <name type="scientific">Schizophyllum commune (strain H4-8 / FGSC 9210)</name>
    <name type="common">Split gill fungus</name>
    <dbReference type="NCBI Taxonomy" id="578458"/>
    <lineage>
        <taxon>Eukaryota</taxon>
        <taxon>Fungi</taxon>
        <taxon>Dikarya</taxon>
        <taxon>Basidiomycota</taxon>
        <taxon>Agaricomycotina</taxon>
        <taxon>Agaricomycetes</taxon>
        <taxon>Agaricomycetidae</taxon>
        <taxon>Agaricales</taxon>
        <taxon>Schizophyllaceae</taxon>
        <taxon>Schizophyllum</taxon>
    </lineage>
</organism>
<dbReference type="HOGENOM" id="CLU_010194_1_0_1"/>
<dbReference type="eggNOG" id="KOG1200">
    <property type="taxonomic scope" value="Eukaryota"/>
</dbReference>
<dbReference type="OMA" id="TLELWHK"/>
<dbReference type="EMBL" id="GL377314">
    <property type="protein sequence ID" value="EFI91974.1"/>
    <property type="molecule type" value="Genomic_DNA"/>
</dbReference>
<evidence type="ECO:0000256" key="2">
    <source>
        <dbReference type="ARBA" id="ARBA00022857"/>
    </source>
</evidence>
<evidence type="ECO:0000313" key="4">
    <source>
        <dbReference type="Proteomes" id="UP000007431"/>
    </source>
</evidence>
<dbReference type="GO" id="GO:0006633">
    <property type="term" value="P:fatty acid biosynthetic process"/>
    <property type="evidence" value="ECO:0007669"/>
    <property type="project" value="TreeGrafter"/>
</dbReference>
<evidence type="ECO:0000256" key="1">
    <source>
        <dbReference type="ARBA" id="ARBA00006484"/>
    </source>
</evidence>
<dbReference type="Gene3D" id="3.40.50.720">
    <property type="entry name" value="NAD(P)-binding Rossmann-like Domain"/>
    <property type="match status" value="1"/>
</dbReference>
<dbReference type="PRINTS" id="PR00081">
    <property type="entry name" value="GDHRDH"/>
</dbReference>
<protein>
    <recommendedName>
        <fullName evidence="5">Acetoin reductase family protein</fullName>
    </recommendedName>
</protein>
<dbReference type="GO" id="GO:0048038">
    <property type="term" value="F:quinone binding"/>
    <property type="evidence" value="ECO:0007669"/>
    <property type="project" value="TreeGrafter"/>
</dbReference>
<dbReference type="PANTHER" id="PTHR42760">
    <property type="entry name" value="SHORT-CHAIN DEHYDROGENASES/REDUCTASES FAMILY MEMBER"/>
    <property type="match status" value="1"/>
</dbReference>